<dbReference type="Pfam" id="PF13763">
    <property type="entry name" value="DUF4167"/>
    <property type="match status" value="1"/>
</dbReference>
<feature type="compositionally biased region" description="Basic residues" evidence="1">
    <location>
        <begin position="1"/>
        <end position="11"/>
    </location>
</feature>
<feature type="compositionally biased region" description="Low complexity" evidence="1">
    <location>
        <begin position="122"/>
        <end position="134"/>
    </location>
</feature>
<sequence length="254" mass="28791">MRSQQNKRVRGRNNNSNNNNNNRRHTNPLSRNYESNGPDVKVRGNAQQIADKYINLAYDAQGAGDRIMAENYLQHAEHYLRIILAANGQMSQQAKHRDERSDQECTDEGVDDFQKEEVSNEPAPATTNATNNAQPRKRNDRRKGKEKLIQEGSVQNEEKVVVQGNEDEAVRSKEKLIESDGEQVQNAHRPLRRRSVSVKEISKAGAEEAALEMVHKKDELVEKSAPVLALKEEVKAKTRSRRRQSVSSSLEEKA</sequence>
<evidence type="ECO:0000259" key="2">
    <source>
        <dbReference type="Pfam" id="PF13763"/>
    </source>
</evidence>
<dbReference type="InterPro" id="IPR025430">
    <property type="entry name" value="DUF4167"/>
</dbReference>
<reference evidence="3 4" key="1">
    <citation type="journal article" date="2015" name="Genome Announc.">
        <title>Complete Genome Sequence of Bartonella ancashensis Strain 20.00, Isolated from the Blood of a Patient with Verruga Peruana.</title>
        <authorList>
            <person name="Hang J."/>
            <person name="Mullins K.E."/>
            <person name="Clifford R.J."/>
            <person name="Onmus-Leone F."/>
            <person name="Yang Y."/>
            <person name="Jiang J."/>
            <person name="Leguia M."/>
            <person name="Kasper M.R."/>
            <person name="Maguina C."/>
            <person name="Lesho E.P."/>
            <person name="Jarman R.G."/>
            <person name="Richards A.L."/>
            <person name="Blazes D."/>
        </authorList>
    </citation>
    <scope>NUCLEOTIDE SEQUENCE [LARGE SCALE GENOMIC DNA]</scope>
    <source>
        <strain evidence="3 4">20.00</strain>
    </source>
</reference>
<accession>A0A0M3T2N7</accession>
<dbReference type="STRING" id="1318743.PU02_0241"/>
<dbReference type="OrthoDB" id="9816310at2"/>
<feature type="region of interest" description="Disordered" evidence="1">
    <location>
        <begin position="1"/>
        <end position="41"/>
    </location>
</feature>
<proteinExistence type="predicted"/>
<evidence type="ECO:0000313" key="4">
    <source>
        <dbReference type="Proteomes" id="UP000057213"/>
    </source>
</evidence>
<feature type="region of interest" description="Disordered" evidence="1">
    <location>
        <begin position="93"/>
        <end position="167"/>
    </location>
</feature>
<feature type="region of interest" description="Disordered" evidence="1">
    <location>
        <begin position="234"/>
        <end position="254"/>
    </location>
</feature>
<dbReference type="KEGG" id="banc:PU02_0241"/>
<gene>
    <name evidence="3" type="ORF">PU02_0241</name>
</gene>
<organism evidence="3 4">
    <name type="scientific">Bartonella ancashensis</name>
    <dbReference type="NCBI Taxonomy" id="1318743"/>
    <lineage>
        <taxon>Bacteria</taxon>
        <taxon>Pseudomonadati</taxon>
        <taxon>Pseudomonadota</taxon>
        <taxon>Alphaproteobacteria</taxon>
        <taxon>Hyphomicrobiales</taxon>
        <taxon>Bartonellaceae</taxon>
        <taxon>Bartonella</taxon>
    </lineage>
</organism>
<feature type="domain" description="DUF4167" evidence="2">
    <location>
        <begin position="12"/>
        <end position="87"/>
    </location>
</feature>
<feature type="compositionally biased region" description="Basic residues" evidence="1">
    <location>
        <begin position="135"/>
        <end position="145"/>
    </location>
</feature>
<feature type="compositionally biased region" description="Low complexity" evidence="1">
    <location>
        <begin position="12"/>
        <end position="21"/>
    </location>
</feature>
<dbReference type="Proteomes" id="UP000057213">
    <property type="component" value="Chromosome"/>
</dbReference>
<dbReference type="EMBL" id="CP010401">
    <property type="protein sequence ID" value="ALE03055.1"/>
    <property type="molecule type" value="Genomic_DNA"/>
</dbReference>
<dbReference type="RefSeq" id="WP_053943727.1">
    <property type="nucleotide sequence ID" value="NZ_CP010401.1"/>
</dbReference>
<dbReference type="PATRIC" id="fig|1318743.3.peg.252"/>
<dbReference type="AlphaFoldDB" id="A0A0M3T2N7"/>
<protein>
    <submittedName>
        <fullName evidence="3">Mll3431-like protein</fullName>
    </submittedName>
</protein>
<evidence type="ECO:0000313" key="3">
    <source>
        <dbReference type="EMBL" id="ALE03055.1"/>
    </source>
</evidence>
<evidence type="ECO:0000256" key="1">
    <source>
        <dbReference type="SAM" id="MobiDB-lite"/>
    </source>
</evidence>
<name>A0A0M3T2N7_9HYPH</name>
<keyword evidence="4" id="KW-1185">Reference proteome</keyword>
<feature type="compositionally biased region" description="Low complexity" evidence="1">
    <location>
        <begin position="245"/>
        <end position="254"/>
    </location>
</feature>